<keyword evidence="1" id="KW-0812">Transmembrane</keyword>
<feature type="transmembrane region" description="Helical" evidence="1">
    <location>
        <begin position="12"/>
        <end position="30"/>
    </location>
</feature>
<keyword evidence="1" id="KW-1133">Transmembrane helix</keyword>
<organism evidence="2 3">
    <name type="scientific">Candidatus Harrisonbacteria bacterium CG10_big_fil_rev_8_21_14_0_10_40_38</name>
    <dbReference type="NCBI Taxonomy" id="1974583"/>
    <lineage>
        <taxon>Bacteria</taxon>
        <taxon>Candidatus Harrisoniibacteriota</taxon>
    </lineage>
</organism>
<sequence length="211" mass="24274">MTPLSKIERLQLIISWIFKVILFEAFFFSIIEKEWLVLFTSSVALIAVFFPKILSRNYNIYVPVEIEFMITLFIYASLFLGEIKGYYARLWWWDSIVHGGSGVALGIVSFLVLYALYRDGRLNISIALIAIFSFSFAVTIGALWEIFEFSVDSTFHTAMQESGLHDTMWDLIVDALGAALSAGFGYFYLRMHRKRNGIFQHLLEKSFGNLE</sequence>
<reference evidence="3" key="1">
    <citation type="submission" date="2017-09" db="EMBL/GenBank/DDBJ databases">
        <title>Depth-based differentiation of microbial function through sediment-hosted aquifers and enrichment of novel symbionts in the deep terrestrial subsurface.</title>
        <authorList>
            <person name="Probst A.J."/>
            <person name="Ladd B."/>
            <person name="Jarett J.K."/>
            <person name="Geller-Mcgrath D.E."/>
            <person name="Sieber C.M.K."/>
            <person name="Emerson J.B."/>
            <person name="Anantharaman K."/>
            <person name="Thomas B.C."/>
            <person name="Malmstrom R."/>
            <person name="Stieglmeier M."/>
            <person name="Klingl A."/>
            <person name="Woyke T."/>
            <person name="Ryan C.M."/>
            <person name="Banfield J.F."/>
        </authorList>
    </citation>
    <scope>NUCLEOTIDE SEQUENCE [LARGE SCALE GENOMIC DNA]</scope>
</reference>
<accession>A0A2H0UUL9</accession>
<feature type="transmembrane region" description="Helical" evidence="1">
    <location>
        <begin position="66"/>
        <end position="83"/>
    </location>
</feature>
<dbReference type="InterPro" id="IPR014509">
    <property type="entry name" value="YjdF-like"/>
</dbReference>
<evidence type="ECO:0000313" key="3">
    <source>
        <dbReference type="Proteomes" id="UP000231157"/>
    </source>
</evidence>
<name>A0A2H0UUL9_9BACT</name>
<evidence type="ECO:0008006" key="4">
    <source>
        <dbReference type="Google" id="ProtNLM"/>
    </source>
</evidence>
<proteinExistence type="predicted"/>
<feature type="transmembrane region" description="Helical" evidence="1">
    <location>
        <begin position="36"/>
        <end position="54"/>
    </location>
</feature>
<dbReference type="AlphaFoldDB" id="A0A2H0UUL9"/>
<dbReference type="Pfam" id="PF09997">
    <property type="entry name" value="DUF2238"/>
    <property type="match status" value="1"/>
</dbReference>
<gene>
    <name evidence="2" type="ORF">COU07_00960</name>
</gene>
<evidence type="ECO:0000313" key="2">
    <source>
        <dbReference type="EMBL" id="PIR89455.1"/>
    </source>
</evidence>
<dbReference type="Proteomes" id="UP000231157">
    <property type="component" value="Unassembled WGS sequence"/>
</dbReference>
<keyword evidence="1" id="KW-0472">Membrane</keyword>
<evidence type="ECO:0000256" key="1">
    <source>
        <dbReference type="SAM" id="Phobius"/>
    </source>
</evidence>
<dbReference type="EMBL" id="PFAZ01000001">
    <property type="protein sequence ID" value="PIR89455.1"/>
    <property type="molecule type" value="Genomic_DNA"/>
</dbReference>
<feature type="transmembrane region" description="Helical" evidence="1">
    <location>
        <begin position="95"/>
        <end position="117"/>
    </location>
</feature>
<feature type="transmembrane region" description="Helical" evidence="1">
    <location>
        <begin position="167"/>
        <end position="189"/>
    </location>
</feature>
<protein>
    <recommendedName>
        <fullName evidence="4">DUF2238 domain-containing protein</fullName>
    </recommendedName>
</protein>
<feature type="transmembrane region" description="Helical" evidence="1">
    <location>
        <begin position="124"/>
        <end position="147"/>
    </location>
</feature>
<comment type="caution">
    <text evidence="2">The sequence shown here is derived from an EMBL/GenBank/DDBJ whole genome shotgun (WGS) entry which is preliminary data.</text>
</comment>